<feature type="signal peptide" evidence="1">
    <location>
        <begin position="1"/>
        <end position="20"/>
    </location>
</feature>
<keyword evidence="1" id="KW-0732">Signal</keyword>
<evidence type="ECO:0000313" key="4">
    <source>
        <dbReference type="Proteomes" id="UP000255108"/>
    </source>
</evidence>
<dbReference type="OrthoDB" id="8852080at2"/>
<gene>
    <name evidence="3" type="ORF">EV682_1243</name>
    <name evidence="2" type="ORF">NCTC11159_02789</name>
</gene>
<dbReference type="RefSeq" id="WP_115227893.1">
    <property type="nucleotide sequence ID" value="NZ_CAWOLO010000024.1"/>
</dbReference>
<dbReference type="Proteomes" id="UP000295794">
    <property type="component" value="Unassembled WGS sequence"/>
</dbReference>
<evidence type="ECO:0000313" key="5">
    <source>
        <dbReference type="Proteomes" id="UP000295794"/>
    </source>
</evidence>
<reference evidence="2 4" key="1">
    <citation type="submission" date="2018-06" db="EMBL/GenBank/DDBJ databases">
        <authorList>
            <consortium name="Pathogen Informatics"/>
            <person name="Doyle S."/>
        </authorList>
    </citation>
    <scope>NUCLEOTIDE SEQUENCE [LARGE SCALE GENOMIC DNA]</scope>
    <source>
        <strain evidence="2 4">NCTC11159</strain>
    </source>
</reference>
<feature type="chain" id="PRO_5017069224" evidence="1">
    <location>
        <begin position="21"/>
        <end position="247"/>
    </location>
</feature>
<evidence type="ECO:0000256" key="1">
    <source>
        <dbReference type="SAM" id="SignalP"/>
    </source>
</evidence>
<organism evidence="2 4">
    <name type="scientific">Iodobacter fluviatilis</name>
    <dbReference type="NCBI Taxonomy" id="537"/>
    <lineage>
        <taxon>Bacteria</taxon>
        <taxon>Pseudomonadati</taxon>
        <taxon>Pseudomonadota</taxon>
        <taxon>Betaproteobacteria</taxon>
        <taxon>Neisseriales</taxon>
        <taxon>Chitinibacteraceae</taxon>
        <taxon>Iodobacter</taxon>
    </lineage>
</organism>
<accession>A0A377QA07</accession>
<sequence>MMKKIYISLALVAIFNYASAETIVASRVSESSLSFSKEGKSFLCKTKFRYKNFNYSNDGQFLIFYSLEADYKNIIQSGFVDLLSAYENCSNGLKVGMNPAPKYELIVDVNKKSNILITKSYYLYKTGAVNNIDGRWLISVWRYKDLQPIIFPFSPLKNEYKYIYRSELNSGLLNKGFAPPTPMDNREDGVSTLKVNFISDDGKYIAPVGVTCSPFLGEVWDVERKEKVSFDGLDENTRALKCSDIFK</sequence>
<evidence type="ECO:0000313" key="3">
    <source>
        <dbReference type="EMBL" id="TCU81250.1"/>
    </source>
</evidence>
<dbReference type="EMBL" id="SMBT01000024">
    <property type="protein sequence ID" value="TCU81250.1"/>
    <property type="molecule type" value="Genomic_DNA"/>
</dbReference>
<dbReference type="Proteomes" id="UP000255108">
    <property type="component" value="Unassembled WGS sequence"/>
</dbReference>
<keyword evidence="5" id="KW-1185">Reference proteome</keyword>
<name>A0A377QA07_9NEIS</name>
<reference evidence="3 5" key="2">
    <citation type="submission" date="2019-03" db="EMBL/GenBank/DDBJ databases">
        <title>Genomic Encyclopedia of Type Strains, Phase IV (KMG-IV): sequencing the most valuable type-strain genomes for metagenomic binning, comparative biology and taxonomic classification.</title>
        <authorList>
            <person name="Goeker M."/>
        </authorList>
    </citation>
    <scope>NUCLEOTIDE SEQUENCE [LARGE SCALE GENOMIC DNA]</scope>
    <source>
        <strain evidence="3 5">DSM 3764</strain>
    </source>
</reference>
<protein>
    <submittedName>
        <fullName evidence="2">Uncharacterized protein</fullName>
    </submittedName>
</protein>
<dbReference type="AlphaFoldDB" id="A0A377QA07"/>
<dbReference type="EMBL" id="UGHR01000001">
    <property type="protein sequence ID" value="STQ91712.1"/>
    <property type="molecule type" value="Genomic_DNA"/>
</dbReference>
<evidence type="ECO:0000313" key="2">
    <source>
        <dbReference type="EMBL" id="STQ91712.1"/>
    </source>
</evidence>
<proteinExistence type="predicted"/>